<name>A0A1V2ETI3_9SPHN</name>
<dbReference type="SMART" id="SM00354">
    <property type="entry name" value="HTH_LACI"/>
    <property type="match status" value="1"/>
</dbReference>
<keyword evidence="2" id="KW-0238">DNA-binding</keyword>
<dbReference type="GO" id="GO:0000976">
    <property type="term" value="F:transcription cis-regulatory region binding"/>
    <property type="evidence" value="ECO:0007669"/>
    <property type="project" value="TreeGrafter"/>
</dbReference>
<dbReference type="GO" id="GO:0003700">
    <property type="term" value="F:DNA-binding transcription factor activity"/>
    <property type="evidence" value="ECO:0007669"/>
    <property type="project" value="TreeGrafter"/>
</dbReference>
<protein>
    <submittedName>
        <fullName evidence="5">Catabolite control protein A</fullName>
    </submittedName>
</protein>
<dbReference type="InterPro" id="IPR010982">
    <property type="entry name" value="Lambda_DNA-bd_dom_sf"/>
</dbReference>
<evidence type="ECO:0000313" key="5">
    <source>
        <dbReference type="EMBL" id="ONF95986.1"/>
    </source>
</evidence>
<evidence type="ECO:0000256" key="3">
    <source>
        <dbReference type="ARBA" id="ARBA00023163"/>
    </source>
</evidence>
<keyword evidence="3" id="KW-0804">Transcription</keyword>
<sequence>MNAAGISPEQRLFVGVIVNAAQEAAGVSRVGSGHRTIRQSARAWFSNGGDDFRTVCELAGFEPGEVRTRVLAYLNRVEHDPDALIKVKRTNMPPRHHRVSIPDVARAAGVSATTASKVIHDRPNVSPATRARVLAAIEATGYSRHVH</sequence>
<dbReference type="PANTHER" id="PTHR30146:SF109">
    <property type="entry name" value="HTH-TYPE TRANSCRIPTIONAL REGULATOR GALS"/>
    <property type="match status" value="1"/>
</dbReference>
<evidence type="ECO:0000313" key="6">
    <source>
        <dbReference type="Proteomes" id="UP000188729"/>
    </source>
</evidence>
<evidence type="ECO:0000256" key="1">
    <source>
        <dbReference type="ARBA" id="ARBA00023015"/>
    </source>
</evidence>
<evidence type="ECO:0000256" key="2">
    <source>
        <dbReference type="ARBA" id="ARBA00023125"/>
    </source>
</evidence>
<evidence type="ECO:0000259" key="4">
    <source>
        <dbReference type="PROSITE" id="PS50932"/>
    </source>
</evidence>
<dbReference type="PROSITE" id="PS00356">
    <property type="entry name" value="HTH_LACI_1"/>
    <property type="match status" value="1"/>
</dbReference>
<dbReference type="STRING" id="1915074.SPHI_19130"/>
<dbReference type="Gene3D" id="1.10.260.40">
    <property type="entry name" value="lambda repressor-like DNA-binding domains"/>
    <property type="match status" value="1"/>
</dbReference>
<dbReference type="CDD" id="cd01392">
    <property type="entry name" value="HTH_LacI"/>
    <property type="match status" value="1"/>
</dbReference>
<keyword evidence="1" id="KW-0805">Transcription regulation</keyword>
<feature type="domain" description="HTH lacI-type" evidence="4">
    <location>
        <begin position="99"/>
        <end position="147"/>
    </location>
</feature>
<dbReference type="Pfam" id="PF00356">
    <property type="entry name" value="LacI"/>
    <property type="match status" value="1"/>
</dbReference>
<dbReference type="RefSeq" id="WP_076744674.1">
    <property type="nucleotide sequence ID" value="NZ_MPSB01000007.1"/>
</dbReference>
<reference evidence="5 6" key="1">
    <citation type="submission" date="2016-11" db="EMBL/GenBank/DDBJ databases">
        <title>Genome sequence of Sphingomonas jeddahensis G39.</title>
        <authorList>
            <person name="Poehlein A."/>
            <person name="Wuebbeler J.H."/>
            <person name="Steinbuechel A."/>
            <person name="Daniel R."/>
        </authorList>
    </citation>
    <scope>NUCLEOTIDE SEQUENCE [LARGE SCALE GENOMIC DNA]</scope>
    <source>
        <strain evidence="5 6">G39</strain>
    </source>
</reference>
<dbReference type="Proteomes" id="UP000188729">
    <property type="component" value="Unassembled WGS sequence"/>
</dbReference>
<dbReference type="SUPFAM" id="SSF47413">
    <property type="entry name" value="lambda repressor-like DNA-binding domains"/>
    <property type="match status" value="1"/>
</dbReference>
<dbReference type="EMBL" id="MPSB01000007">
    <property type="protein sequence ID" value="ONF95986.1"/>
    <property type="molecule type" value="Genomic_DNA"/>
</dbReference>
<dbReference type="PANTHER" id="PTHR30146">
    <property type="entry name" value="LACI-RELATED TRANSCRIPTIONAL REPRESSOR"/>
    <property type="match status" value="1"/>
</dbReference>
<comment type="caution">
    <text evidence="5">The sequence shown here is derived from an EMBL/GenBank/DDBJ whole genome shotgun (WGS) entry which is preliminary data.</text>
</comment>
<proteinExistence type="predicted"/>
<organism evidence="5 6">
    <name type="scientific">Sphingomonas jeddahensis</name>
    <dbReference type="NCBI Taxonomy" id="1915074"/>
    <lineage>
        <taxon>Bacteria</taxon>
        <taxon>Pseudomonadati</taxon>
        <taxon>Pseudomonadota</taxon>
        <taxon>Alphaproteobacteria</taxon>
        <taxon>Sphingomonadales</taxon>
        <taxon>Sphingomonadaceae</taxon>
        <taxon>Sphingomonas</taxon>
    </lineage>
</organism>
<keyword evidence="6" id="KW-1185">Reference proteome</keyword>
<accession>A0A1V2ETI3</accession>
<dbReference type="PROSITE" id="PS50932">
    <property type="entry name" value="HTH_LACI_2"/>
    <property type="match status" value="1"/>
</dbReference>
<gene>
    <name evidence="5" type="primary">ccpA</name>
    <name evidence="5" type="ORF">SPHI_19130</name>
</gene>
<dbReference type="InterPro" id="IPR000843">
    <property type="entry name" value="HTH_LacI"/>
</dbReference>
<dbReference type="AlphaFoldDB" id="A0A1V2ETI3"/>